<gene>
    <name evidence="2" type="ORF">JBS370_LOCUS36452</name>
    <name evidence="1" type="ORF">ZHD862_LOCUS36366</name>
</gene>
<accession>A0A815RKU0</accession>
<name>A0A815RKU0_9BILA</name>
<proteinExistence type="predicted"/>
<sequence length="53" mass="6037">MDRRELEILKTNRGNLISLNGYLSTSRSPDVALKFAETPTMQANLCSVFYEIE</sequence>
<evidence type="ECO:0000313" key="3">
    <source>
        <dbReference type="Proteomes" id="UP000663864"/>
    </source>
</evidence>
<feature type="non-terminal residue" evidence="1">
    <location>
        <position position="53"/>
    </location>
</feature>
<dbReference type="Proteomes" id="UP000663864">
    <property type="component" value="Unassembled WGS sequence"/>
</dbReference>
<dbReference type="EMBL" id="CAJOBD010014392">
    <property type="protein sequence ID" value="CAF4199574.1"/>
    <property type="molecule type" value="Genomic_DNA"/>
</dbReference>
<dbReference type="AlphaFoldDB" id="A0A815RKU0"/>
<dbReference type="EMBL" id="CAJNOT010005846">
    <property type="protein sequence ID" value="CAF1476415.1"/>
    <property type="molecule type" value="Genomic_DNA"/>
</dbReference>
<comment type="caution">
    <text evidence="1">The sequence shown here is derived from an EMBL/GenBank/DDBJ whole genome shotgun (WGS) entry which is preliminary data.</text>
</comment>
<reference evidence="1" key="1">
    <citation type="submission" date="2021-02" db="EMBL/GenBank/DDBJ databases">
        <authorList>
            <person name="Nowell W R."/>
        </authorList>
    </citation>
    <scope>NUCLEOTIDE SEQUENCE</scope>
</reference>
<evidence type="ECO:0000313" key="1">
    <source>
        <dbReference type="EMBL" id="CAF1476415.1"/>
    </source>
</evidence>
<organism evidence="1 3">
    <name type="scientific">Rotaria sordida</name>
    <dbReference type="NCBI Taxonomy" id="392033"/>
    <lineage>
        <taxon>Eukaryota</taxon>
        <taxon>Metazoa</taxon>
        <taxon>Spiralia</taxon>
        <taxon>Gnathifera</taxon>
        <taxon>Rotifera</taxon>
        <taxon>Eurotatoria</taxon>
        <taxon>Bdelloidea</taxon>
        <taxon>Philodinida</taxon>
        <taxon>Philodinidae</taxon>
        <taxon>Rotaria</taxon>
    </lineage>
</organism>
<dbReference type="Proteomes" id="UP000663836">
    <property type="component" value="Unassembled WGS sequence"/>
</dbReference>
<protein>
    <submittedName>
        <fullName evidence="1">Uncharacterized protein</fullName>
    </submittedName>
</protein>
<evidence type="ECO:0000313" key="2">
    <source>
        <dbReference type="EMBL" id="CAF4199574.1"/>
    </source>
</evidence>